<accession>A0A179H595</accession>
<feature type="compositionally biased region" description="Basic and acidic residues" evidence="1">
    <location>
        <begin position="1"/>
        <end position="12"/>
    </location>
</feature>
<organism evidence="2 4">
    <name type="scientific">Purpureocillium lilacinum</name>
    <name type="common">Paecilomyces lilacinus</name>
    <dbReference type="NCBI Taxonomy" id="33203"/>
    <lineage>
        <taxon>Eukaryota</taxon>
        <taxon>Fungi</taxon>
        <taxon>Dikarya</taxon>
        <taxon>Ascomycota</taxon>
        <taxon>Pezizomycotina</taxon>
        <taxon>Sordariomycetes</taxon>
        <taxon>Hypocreomycetidae</taxon>
        <taxon>Hypocreales</taxon>
        <taxon>Ophiocordycipitaceae</taxon>
        <taxon>Purpureocillium</taxon>
    </lineage>
</organism>
<dbReference type="EMBL" id="LSBI01000005">
    <property type="protein sequence ID" value="OAQ89275.1"/>
    <property type="molecule type" value="Genomic_DNA"/>
</dbReference>
<reference evidence="2 4" key="1">
    <citation type="submission" date="2016-01" db="EMBL/GenBank/DDBJ databases">
        <title>Biosynthesis of antibiotic leucinostatins and their inhibition on Phytophthora in bio-control Purpureocillium lilacinum.</title>
        <authorList>
            <person name="Wang G."/>
            <person name="Liu Z."/>
            <person name="Lin R."/>
            <person name="Li E."/>
            <person name="Mao Z."/>
            <person name="Ling J."/>
            <person name="Yin W."/>
            <person name="Xie B."/>
        </authorList>
    </citation>
    <scope>NUCLEOTIDE SEQUENCE [LARGE SCALE GENOMIC DNA]</scope>
    <source>
        <strain evidence="2">PLBJ-1</strain>
        <strain evidence="3">PLFJ-1</strain>
    </source>
</reference>
<name>A0A179H595_PURLI</name>
<dbReference type="AlphaFoldDB" id="A0A179H595"/>
<sequence>MDAGGGERLRGRSDHRHYPLRRASDAAGCIAADRSRATAVNITSGPAVSARSASWLRGLCLGWGSTSRYEICSVSWPKLGGPAETENSNSNRVHEVRAQAGVLTMLGLGQQGPGLWLG</sequence>
<dbReference type="Proteomes" id="UP000078340">
    <property type="component" value="Unassembled WGS sequence"/>
</dbReference>
<feature type="region of interest" description="Disordered" evidence="1">
    <location>
        <begin position="1"/>
        <end position="20"/>
    </location>
</feature>
<protein>
    <submittedName>
        <fullName evidence="2">Uncharacterized protein</fullName>
    </submittedName>
</protein>
<dbReference type="EMBL" id="LSBH01000002">
    <property type="protein sequence ID" value="OAQ84731.1"/>
    <property type="molecule type" value="Genomic_DNA"/>
</dbReference>
<evidence type="ECO:0000313" key="4">
    <source>
        <dbReference type="Proteomes" id="UP000078240"/>
    </source>
</evidence>
<evidence type="ECO:0000313" key="2">
    <source>
        <dbReference type="EMBL" id="OAQ84731.1"/>
    </source>
</evidence>
<proteinExistence type="predicted"/>
<comment type="caution">
    <text evidence="2">The sequence shown here is derived from an EMBL/GenBank/DDBJ whole genome shotgun (WGS) entry which is preliminary data.</text>
</comment>
<dbReference type="Proteomes" id="UP000078240">
    <property type="component" value="Unassembled WGS sequence"/>
</dbReference>
<gene>
    <name evidence="2" type="ORF">VFPBJ_03499</name>
    <name evidence="3" type="ORF">VFPFJ_05684</name>
</gene>
<evidence type="ECO:0000256" key="1">
    <source>
        <dbReference type="SAM" id="MobiDB-lite"/>
    </source>
</evidence>
<evidence type="ECO:0000313" key="3">
    <source>
        <dbReference type="EMBL" id="OAQ89275.1"/>
    </source>
</evidence>